<dbReference type="Pfam" id="PF14223">
    <property type="entry name" value="Retrotran_gag_2"/>
    <property type="match status" value="1"/>
</dbReference>
<dbReference type="EMBL" id="JAJFAZ020000003">
    <property type="protein sequence ID" value="KAI5339585.1"/>
    <property type="molecule type" value="Genomic_DNA"/>
</dbReference>
<dbReference type="PANTHER" id="PTHR47481">
    <property type="match status" value="1"/>
</dbReference>
<protein>
    <recommendedName>
        <fullName evidence="3">UBN2_3 domain-containing protein</fullName>
    </recommendedName>
</protein>
<reference evidence="1 2" key="1">
    <citation type="journal article" date="2022" name="G3 (Bethesda)">
        <title>Whole-genome sequence and methylome profiling of the almond [Prunus dulcis (Mill.) D.A. Webb] cultivar 'Nonpareil'.</title>
        <authorList>
            <person name="D'Amico-Willman K.M."/>
            <person name="Ouma W.Z."/>
            <person name="Meulia T."/>
            <person name="Sideli G.M."/>
            <person name="Gradziel T.M."/>
            <person name="Fresnedo-Ramirez J."/>
        </authorList>
    </citation>
    <scope>NUCLEOTIDE SEQUENCE [LARGE SCALE GENOMIC DNA]</scope>
    <source>
        <strain evidence="1">Clone GOH B32 T37-40</strain>
    </source>
</reference>
<evidence type="ECO:0000313" key="2">
    <source>
        <dbReference type="Proteomes" id="UP001054821"/>
    </source>
</evidence>
<accession>A0AAD4W9U9</accession>
<comment type="caution">
    <text evidence="1">The sequence shown here is derived from an EMBL/GenBank/DDBJ whole genome shotgun (WGS) entry which is preliminary data.</text>
</comment>
<evidence type="ECO:0000313" key="1">
    <source>
        <dbReference type="EMBL" id="KAI5339585.1"/>
    </source>
</evidence>
<name>A0AAD4W9U9_PRUDU</name>
<sequence>MMESKGFPLKQGIITIFLQQTRSNYPLWLAQTSPVLRSCDLFGYVDGIIFCPPKSLPSTAESVVNPSYLSWVQQDQTILSWINNSLTPYVLSTVALSPTSCQSWLSQEHRYASTSHNRILYLHNELFRTTKGDLSVSDYLDKINLIADNLALVGSLITDPDLVTIIMNNVGPAFEVTISAAQARDTPITYEVLEFIEFAGFL</sequence>
<evidence type="ECO:0008006" key="3">
    <source>
        <dbReference type="Google" id="ProtNLM"/>
    </source>
</evidence>
<dbReference type="PANTHER" id="PTHR47481:SF30">
    <property type="entry name" value="CCHC-TYPE DOMAIN-CONTAINING PROTEIN"/>
    <property type="match status" value="1"/>
</dbReference>
<dbReference type="Proteomes" id="UP001054821">
    <property type="component" value="Chromosome 3"/>
</dbReference>
<gene>
    <name evidence="1" type="ORF">L3X38_018857</name>
</gene>
<dbReference type="AlphaFoldDB" id="A0AAD4W9U9"/>
<keyword evidence="2" id="KW-1185">Reference proteome</keyword>
<proteinExistence type="predicted"/>
<organism evidence="1 2">
    <name type="scientific">Prunus dulcis</name>
    <name type="common">Almond</name>
    <name type="synonym">Amygdalus dulcis</name>
    <dbReference type="NCBI Taxonomy" id="3755"/>
    <lineage>
        <taxon>Eukaryota</taxon>
        <taxon>Viridiplantae</taxon>
        <taxon>Streptophyta</taxon>
        <taxon>Embryophyta</taxon>
        <taxon>Tracheophyta</taxon>
        <taxon>Spermatophyta</taxon>
        <taxon>Magnoliopsida</taxon>
        <taxon>eudicotyledons</taxon>
        <taxon>Gunneridae</taxon>
        <taxon>Pentapetalae</taxon>
        <taxon>rosids</taxon>
        <taxon>fabids</taxon>
        <taxon>Rosales</taxon>
        <taxon>Rosaceae</taxon>
        <taxon>Amygdaloideae</taxon>
        <taxon>Amygdaleae</taxon>
        <taxon>Prunus</taxon>
    </lineage>
</organism>